<protein>
    <submittedName>
        <fullName evidence="1">Uncharacterized protein</fullName>
    </submittedName>
</protein>
<reference evidence="1" key="1">
    <citation type="submission" date="2018-01" db="EMBL/GenBank/DDBJ databases">
        <authorList>
            <person name="Mao J.F."/>
        </authorList>
    </citation>
    <scope>NUCLEOTIDE SEQUENCE</scope>
    <source>
        <strain evidence="1">Huo1</strain>
        <tissue evidence="1">Leaf</tissue>
    </source>
</reference>
<proteinExistence type="predicted"/>
<gene>
    <name evidence="1" type="ORF">SASPL_144368</name>
</gene>
<organism evidence="1">
    <name type="scientific">Salvia splendens</name>
    <name type="common">Scarlet sage</name>
    <dbReference type="NCBI Taxonomy" id="180675"/>
    <lineage>
        <taxon>Eukaryota</taxon>
        <taxon>Viridiplantae</taxon>
        <taxon>Streptophyta</taxon>
        <taxon>Embryophyta</taxon>
        <taxon>Tracheophyta</taxon>
        <taxon>Spermatophyta</taxon>
        <taxon>Magnoliopsida</taxon>
        <taxon>eudicotyledons</taxon>
        <taxon>Gunneridae</taxon>
        <taxon>Pentapetalae</taxon>
        <taxon>asterids</taxon>
        <taxon>lamiids</taxon>
        <taxon>Lamiales</taxon>
        <taxon>Lamiaceae</taxon>
        <taxon>Nepetoideae</taxon>
        <taxon>Mentheae</taxon>
        <taxon>Salviinae</taxon>
        <taxon>Salvia</taxon>
        <taxon>Salvia subgen. Calosphace</taxon>
        <taxon>core Calosphace</taxon>
    </lineage>
</organism>
<accession>A0A8X8WEP8</accession>
<sequence>MGKSMINFKFHQNFNKMILNLIDFSLYLSIYSQCCIQKSVSSVTCLLISTLYQKFFPSSIFFTIRIVLCRTESKIPATCKKSNEFRLR</sequence>
<keyword evidence="2" id="KW-1185">Reference proteome</keyword>
<dbReference type="EMBL" id="PNBA02000017">
    <property type="protein sequence ID" value="KAG6393795.1"/>
    <property type="molecule type" value="Genomic_DNA"/>
</dbReference>
<comment type="caution">
    <text evidence="1">The sequence shown here is derived from an EMBL/GenBank/DDBJ whole genome shotgun (WGS) entry which is preliminary data.</text>
</comment>
<evidence type="ECO:0000313" key="1">
    <source>
        <dbReference type="EMBL" id="KAG6393795.1"/>
    </source>
</evidence>
<dbReference type="Proteomes" id="UP000298416">
    <property type="component" value="Unassembled WGS sequence"/>
</dbReference>
<evidence type="ECO:0000313" key="2">
    <source>
        <dbReference type="Proteomes" id="UP000298416"/>
    </source>
</evidence>
<name>A0A8X8WEP8_SALSN</name>
<dbReference type="AlphaFoldDB" id="A0A8X8WEP8"/>
<reference evidence="1" key="2">
    <citation type="submission" date="2020-08" db="EMBL/GenBank/DDBJ databases">
        <title>Plant Genome Project.</title>
        <authorList>
            <person name="Zhang R.-G."/>
        </authorList>
    </citation>
    <scope>NUCLEOTIDE SEQUENCE</scope>
    <source>
        <strain evidence="1">Huo1</strain>
        <tissue evidence="1">Leaf</tissue>
    </source>
</reference>